<dbReference type="GO" id="GO:0005506">
    <property type="term" value="F:iron ion binding"/>
    <property type="evidence" value="ECO:0007669"/>
    <property type="project" value="InterPro"/>
</dbReference>
<dbReference type="Gene3D" id="1.10.630.10">
    <property type="entry name" value="Cytochrome P450"/>
    <property type="match status" value="1"/>
</dbReference>
<keyword evidence="4 7" id="KW-0560">Oxidoreductase</keyword>
<keyword evidence="6 7" id="KW-0503">Monooxygenase</keyword>
<dbReference type="PANTHER" id="PTHR46696:SF1">
    <property type="entry name" value="CYTOCHROME P450 YJIB-RELATED"/>
    <property type="match status" value="1"/>
</dbReference>
<sequence>MTDRGPGPFRISDVHLPDPYPLYRRYRERDPVHRADGTWYLFRHHDVARVLADRAYVRGGSPARLPQDCPHLRRTTANWMVFMDPPRHTRVRALVQKSFTPRIVEALRPRIGHLASELVAELAAELRAAPPGKQGGADLVDRFAAPFPILVISELLGVPKEDRPWFRARAVDLQQATSSRVARRADGFAVADAAARELDSYFRAELARRRADLARHGSDLIAAMMRAEEESPLGDDVLVGTCIHLLTAGHETTTNLVSKGVLALLAHPDQLALLRGQPELLPNAVEELVRYDSPVQMITRQAKEDDVLGGRAISAGSKVTLVLGSANRDPERFPDPDRLDVRRDARRHSGFGMGVHYCVGAPLARAEAEIGLAALLRGLPGLALAEGDDAVRYAQDLVFHGPERMVVRTVT</sequence>
<dbReference type="GO" id="GO:0016705">
    <property type="term" value="F:oxidoreductase activity, acting on paired donors, with incorporation or reduction of molecular oxygen"/>
    <property type="evidence" value="ECO:0007669"/>
    <property type="project" value="InterPro"/>
</dbReference>
<evidence type="ECO:0000313" key="9">
    <source>
        <dbReference type="Proteomes" id="UP000556084"/>
    </source>
</evidence>
<evidence type="ECO:0000256" key="5">
    <source>
        <dbReference type="ARBA" id="ARBA00023004"/>
    </source>
</evidence>
<keyword evidence="2 7" id="KW-0349">Heme</keyword>
<dbReference type="InterPro" id="IPR036396">
    <property type="entry name" value="Cyt_P450_sf"/>
</dbReference>
<keyword evidence="9" id="KW-1185">Reference proteome</keyword>
<evidence type="ECO:0000256" key="1">
    <source>
        <dbReference type="ARBA" id="ARBA00010617"/>
    </source>
</evidence>
<dbReference type="GO" id="GO:0004497">
    <property type="term" value="F:monooxygenase activity"/>
    <property type="evidence" value="ECO:0007669"/>
    <property type="project" value="UniProtKB-KW"/>
</dbReference>
<evidence type="ECO:0000256" key="3">
    <source>
        <dbReference type="ARBA" id="ARBA00022723"/>
    </source>
</evidence>
<accession>A0A7W7LS75</accession>
<reference evidence="8 9" key="1">
    <citation type="submission" date="2020-08" db="EMBL/GenBank/DDBJ databases">
        <title>Genomic Encyclopedia of Type Strains, Phase III (KMG-III): the genomes of soil and plant-associated and newly described type strains.</title>
        <authorList>
            <person name="Whitman W."/>
        </authorList>
    </citation>
    <scope>NUCLEOTIDE SEQUENCE [LARGE SCALE GENOMIC DNA]</scope>
    <source>
        <strain evidence="8 9">CECT 3266</strain>
    </source>
</reference>
<dbReference type="PRINTS" id="PR00359">
    <property type="entry name" value="BP450"/>
</dbReference>
<keyword evidence="3 7" id="KW-0479">Metal-binding</keyword>
<dbReference type="Proteomes" id="UP000556084">
    <property type="component" value="Unassembled WGS sequence"/>
</dbReference>
<dbReference type="RefSeq" id="WP_184351161.1">
    <property type="nucleotide sequence ID" value="NZ_JACHJH010000007.1"/>
</dbReference>
<comment type="similarity">
    <text evidence="1 7">Belongs to the cytochrome P450 family.</text>
</comment>
<proteinExistence type="inferred from homology"/>
<dbReference type="CDD" id="cd20625">
    <property type="entry name" value="CYP164-like"/>
    <property type="match status" value="1"/>
</dbReference>
<evidence type="ECO:0000313" key="8">
    <source>
        <dbReference type="EMBL" id="MBB4895362.1"/>
    </source>
</evidence>
<dbReference type="SUPFAM" id="SSF48264">
    <property type="entry name" value="Cytochrome P450"/>
    <property type="match status" value="1"/>
</dbReference>
<evidence type="ECO:0000256" key="2">
    <source>
        <dbReference type="ARBA" id="ARBA00022617"/>
    </source>
</evidence>
<gene>
    <name evidence="8" type="ORF">FHS39_004440</name>
</gene>
<dbReference type="InterPro" id="IPR017972">
    <property type="entry name" value="Cyt_P450_CS"/>
</dbReference>
<dbReference type="AlphaFoldDB" id="A0A7W7LS75"/>
<organism evidence="8 9">
    <name type="scientific">Streptomyces olivoverticillatus</name>
    <dbReference type="NCBI Taxonomy" id="66427"/>
    <lineage>
        <taxon>Bacteria</taxon>
        <taxon>Bacillati</taxon>
        <taxon>Actinomycetota</taxon>
        <taxon>Actinomycetes</taxon>
        <taxon>Kitasatosporales</taxon>
        <taxon>Streptomycetaceae</taxon>
        <taxon>Streptomyces</taxon>
    </lineage>
</organism>
<dbReference type="InterPro" id="IPR001128">
    <property type="entry name" value="Cyt_P450"/>
</dbReference>
<evidence type="ECO:0000256" key="4">
    <source>
        <dbReference type="ARBA" id="ARBA00023002"/>
    </source>
</evidence>
<protein>
    <submittedName>
        <fullName evidence="8">Cytochrome P450</fullName>
    </submittedName>
</protein>
<dbReference type="EMBL" id="JACHJH010000007">
    <property type="protein sequence ID" value="MBB4895362.1"/>
    <property type="molecule type" value="Genomic_DNA"/>
</dbReference>
<dbReference type="GO" id="GO:0020037">
    <property type="term" value="F:heme binding"/>
    <property type="evidence" value="ECO:0007669"/>
    <property type="project" value="InterPro"/>
</dbReference>
<dbReference type="PROSITE" id="PS00086">
    <property type="entry name" value="CYTOCHROME_P450"/>
    <property type="match status" value="1"/>
</dbReference>
<evidence type="ECO:0000256" key="6">
    <source>
        <dbReference type="ARBA" id="ARBA00023033"/>
    </source>
</evidence>
<evidence type="ECO:0000256" key="7">
    <source>
        <dbReference type="RuleBase" id="RU000461"/>
    </source>
</evidence>
<dbReference type="InterPro" id="IPR002397">
    <property type="entry name" value="Cyt_P450_B"/>
</dbReference>
<keyword evidence="5 7" id="KW-0408">Iron</keyword>
<name>A0A7W7LS75_9ACTN</name>
<comment type="caution">
    <text evidence="8">The sequence shown here is derived from an EMBL/GenBank/DDBJ whole genome shotgun (WGS) entry which is preliminary data.</text>
</comment>
<dbReference type="Pfam" id="PF00067">
    <property type="entry name" value="p450"/>
    <property type="match status" value="1"/>
</dbReference>
<dbReference type="FunFam" id="1.10.630.10:FF:000018">
    <property type="entry name" value="Cytochrome P450 monooxygenase"/>
    <property type="match status" value="1"/>
</dbReference>
<dbReference type="PANTHER" id="PTHR46696">
    <property type="entry name" value="P450, PUTATIVE (EUROFUNG)-RELATED"/>
    <property type="match status" value="1"/>
</dbReference>